<reference evidence="3" key="1">
    <citation type="submission" date="2018-04" db="EMBL/GenBank/DDBJ databases">
        <authorList>
            <person name="Go L.Y."/>
            <person name="Mitchell J.A."/>
        </authorList>
    </citation>
    <scope>NUCLEOTIDE SEQUENCE</scope>
    <source>
        <strain evidence="3">ARTV</strain>
    </source>
</reference>
<dbReference type="PANTHER" id="PTHR12338">
    <property type="entry name" value="AUTOTRANSPORTER"/>
    <property type="match status" value="1"/>
</dbReference>
<dbReference type="SUPFAM" id="SSF51126">
    <property type="entry name" value="Pectin lyase-like"/>
    <property type="match status" value="1"/>
</dbReference>
<dbReference type="NCBIfam" id="TIGR01414">
    <property type="entry name" value="autotrans_barl"/>
    <property type="match status" value="1"/>
</dbReference>
<dbReference type="AlphaFoldDB" id="A0A3B0MKT9"/>
<dbReference type="PANTHER" id="PTHR12338:SF5">
    <property type="entry name" value="ANTIGEN 43-RELATED"/>
    <property type="match status" value="1"/>
</dbReference>
<dbReference type="InterPro" id="IPR011050">
    <property type="entry name" value="Pectin_lyase_fold/virulence"/>
</dbReference>
<gene>
    <name evidence="3" type="primary">aidA-I</name>
    <name evidence="3" type="ORF">ARTV_0652</name>
</gene>
<dbReference type="InterPro" id="IPR050909">
    <property type="entry name" value="Bact_Autotransporter_VF"/>
</dbReference>
<protein>
    <submittedName>
        <fullName evidence="3">AIDA-I autotransporter</fullName>
    </submittedName>
</protein>
<accession>A0A3B0MKT9</accession>
<feature type="compositionally biased region" description="Polar residues" evidence="1">
    <location>
        <begin position="100"/>
        <end position="118"/>
    </location>
</feature>
<dbReference type="InterPro" id="IPR012332">
    <property type="entry name" value="Autotransporter_pectin_lyase_C"/>
</dbReference>
<dbReference type="Gene3D" id="2.160.20.20">
    <property type="match status" value="1"/>
</dbReference>
<feature type="region of interest" description="Disordered" evidence="1">
    <location>
        <begin position="97"/>
        <end position="118"/>
    </location>
</feature>
<proteinExistence type="predicted"/>
<sequence length="118" mass="12865">MNTTLNNDLSPTDKLIIKGNTSGTAGIIINNINGKGESTVNGIKSIQVNGNSSGEFKLANRVVAGAYDYTLQRGGHTKATSNKNWYLTNVLIKTREKSPHQFNPTENEIESTTPIYRP</sequence>
<dbReference type="EMBL" id="UFQR01000002">
    <property type="protein sequence ID" value="SSW94996.1"/>
    <property type="molecule type" value="Genomic_DNA"/>
</dbReference>
<dbReference type="GO" id="GO:0019867">
    <property type="term" value="C:outer membrane"/>
    <property type="evidence" value="ECO:0007669"/>
    <property type="project" value="InterPro"/>
</dbReference>
<evidence type="ECO:0000259" key="2">
    <source>
        <dbReference type="Pfam" id="PF18883"/>
    </source>
</evidence>
<dbReference type="InterPro" id="IPR006315">
    <property type="entry name" value="OM_autotransptr_brl_dom"/>
</dbReference>
<dbReference type="CDD" id="cd01344">
    <property type="entry name" value="PL2_Passenger_AT"/>
    <property type="match status" value="1"/>
</dbReference>
<name>A0A3B0MKT9_9GAMM</name>
<organism evidence="3">
    <name type="scientific">Arsenophonus endosymbiont of Trialeurodes vaporariorum</name>
    <dbReference type="NCBI Taxonomy" id="235567"/>
    <lineage>
        <taxon>Bacteria</taxon>
        <taxon>Pseudomonadati</taxon>
        <taxon>Pseudomonadota</taxon>
        <taxon>Gammaproteobacteria</taxon>
        <taxon>Enterobacterales</taxon>
        <taxon>Morganellaceae</taxon>
        <taxon>Arsenophonus</taxon>
    </lineage>
</organism>
<evidence type="ECO:0000256" key="1">
    <source>
        <dbReference type="SAM" id="MobiDB-lite"/>
    </source>
</evidence>
<dbReference type="Pfam" id="PF18883">
    <property type="entry name" value="AC_1"/>
    <property type="match status" value="1"/>
</dbReference>
<feature type="domain" description="Autochaperone" evidence="2">
    <location>
        <begin position="1"/>
        <end position="71"/>
    </location>
</feature>
<dbReference type="InterPro" id="IPR043990">
    <property type="entry name" value="AC_1"/>
</dbReference>
<evidence type="ECO:0000313" key="3">
    <source>
        <dbReference type="EMBL" id="SSW94996.1"/>
    </source>
</evidence>